<dbReference type="EnsemblMetazoa" id="CapteT167525">
    <property type="protein sequence ID" value="CapteP167525"/>
    <property type="gene ID" value="CapteG167525"/>
</dbReference>
<dbReference type="Pfam" id="PF00651">
    <property type="entry name" value="BTB"/>
    <property type="match status" value="1"/>
</dbReference>
<dbReference type="InterPro" id="IPR036770">
    <property type="entry name" value="Ankyrin_rpt-contain_sf"/>
</dbReference>
<evidence type="ECO:0000256" key="2">
    <source>
        <dbReference type="ARBA" id="ARBA00023043"/>
    </source>
</evidence>
<dbReference type="SMART" id="SM00225">
    <property type="entry name" value="BTB"/>
    <property type="match status" value="1"/>
</dbReference>
<dbReference type="SUPFAM" id="SSF54695">
    <property type="entry name" value="POZ domain"/>
    <property type="match status" value="1"/>
</dbReference>
<keyword evidence="7" id="KW-1185">Reference proteome</keyword>
<evidence type="ECO:0000313" key="6">
    <source>
        <dbReference type="EnsemblMetazoa" id="CapteP167525"/>
    </source>
</evidence>
<dbReference type="OMA" id="LQCNGST"/>
<dbReference type="AlphaFoldDB" id="X1ZB30"/>
<organism evidence="6 7">
    <name type="scientific">Capitella teleta</name>
    <name type="common">Polychaete worm</name>
    <dbReference type="NCBI Taxonomy" id="283909"/>
    <lineage>
        <taxon>Eukaryota</taxon>
        <taxon>Metazoa</taxon>
        <taxon>Spiralia</taxon>
        <taxon>Lophotrochozoa</taxon>
        <taxon>Annelida</taxon>
        <taxon>Polychaeta</taxon>
        <taxon>Sedentaria</taxon>
        <taxon>Scolecida</taxon>
        <taxon>Capitellidae</taxon>
        <taxon>Capitella</taxon>
    </lineage>
</organism>
<dbReference type="PANTHER" id="PTHR46071:SF2">
    <property type="entry name" value="ANKYRIN REPEAT AND BTB_POZ DOMAIN-CONTAINING PROTEIN 2-LIKE PROTEIN"/>
    <property type="match status" value="1"/>
</dbReference>
<dbReference type="InterPro" id="IPR002110">
    <property type="entry name" value="Ankyrin_rpt"/>
</dbReference>
<dbReference type="PROSITE" id="PS50297">
    <property type="entry name" value="ANK_REP_REGION"/>
    <property type="match status" value="2"/>
</dbReference>
<feature type="repeat" description="ANK" evidence="3">
    <location>
        <begin position="601"/>
        <end position="633"/>
    </location>
</feature>
<dbReference type="CDD" id="cd22913">
    <property type="entry name" value="HFD_ABTB2-like"/>
    <property type="match status" value="1"/>
</dbReference>
<dbReference type="CDD" id="cd18297">
    <property type="entry name" value="BTB_POZ_ABTB2-like"/>
    <property type="match status" value="1"/>
</dbReference>
<feature type="repeat" description="ANK" evidence="3">
    <location>
        <begin position="564"/>
        <end position="596"/>
    </location>
</feature>
<dbReference type="SMART" id="SM00248">
    <property type="entry name" value="ANK"/>
    <property type="match status" value="5"/>
</dbReference>
<protein>
    <recommendedName>
        <fullName evidence="5">BTB domain-containing protein</fullName>
    </recommendedName>
</protein>
<dbReference type="HOGENOM" id="CLU_001918_0_0_1"/>
<dbReference type="Pfam" id="PF26281">
    <property type="entry name" value="Histone_ABTB"/>
    <property type="match status" value="1"/>
</dbReference>
<feature type="region of interest" description="Disordered" evidence="4">
    <location>
        <begin position="1"/>
        <end position="46"/>
    </location>
</feature>
<proteinExistence type="predicted"/>
<dbReference type="InterPro" id="IPR011333">
    <property type="entry name" value="SKP1/BTB/POZ_sf"/>
</dbReference>
<dbReference type="PROSITE" id="PS50088">
    <property type="entry name" value="ANK_REPEAT"/>
    <property type="match status" value="3"/>
</dbReference>
<dbReference type="GO" id="GO:0046982">
    <property type="term" value="F:protein heterodimerization activity"/>
    <property type="evidence" value="ECO:0007669"/>
    <property type="project" value="InterPro"/>
</dbReference>
<dbReference type="PANTHER" id="PTHR46071">
    <property type="entry name" value="ANKYRIN REPEAT AND BTB/POZ DOMAIN-CONTAINING"/>
    <property type="match status" value="1"/>
</dbReference>
<dbReference type="EMBL" id="AMQN01000091">
    <property type="status" value="NOT_ANNOTATED_CDS"/>
    <property type="molecule type" value="Genomic_DNA"/>
</dbReference>
<dbReference type="Gene3D" id="1.10.20.10">
    <property type="entry name" value="Histone, subunit A"/>
    <property type="match status" value="1"/>
</dbReference>
<reference evidence="7" key="2">
    <citation type="journal article" date="2013" name="Nature">
        <title>Insights into bilaterian evolution from three spiralian genomes.</title>
        <authorList>
            <person name="Simakov O."/>
            <person name="Marletaz F."/>
            <person name="Cho S.J."/>
            <person name="Edsinger-Gonzales E."/>
            <person name="Havlak P."/>
            <person name="Hellsten U."/>
            <person name="Kuo D.H."/>
            <person name="Larsson T."/>
            <person name="Lv J."/>
            <person name="Arendt D."/>
            <person name="Savage R."/>
            <person name="Osoegawa K."/>
            <person name="de Jong P."/>
            <person name="Grimwood J."/>
            <person name="Chapman J.A."/>
            <person name="Shapiro H."/>
            <person name="Aerts A."/>
            <person name="Otillar R.P."/>
            <person name="Terry A.Y."/>
            <person name="Boore J.L."/>
            <person name="Grigoriev I.V."/>
            <person name="Lindberg D.R."/>
            <person name="Seaver E.C."/>
            <person name="Weisblat D.A."/>
            <person name="Putnam N.H."/>
            <person name="Rokhsar D.S."/>
        </authorList>
    </citation>
    <scope>NUCLEOTIDE SEQUENCE</scope>
    <source>
        <strain evidence="7">I ESC-2004</strain>
    </source>
</reference>
<dbReference type="OrthoDB" id="2316821at2759"/>
<feature type="compositionally biased region" description="Low complexity" evidence="4">
    <location>
        <begin position="17"/>
        <end position="39"/>
    </location>
</feature>
<dbReference type="Gene3D" id="3.30.710.10">
    <property type="entry name" value="Potassium Channel Kv1.1, Chain A"/>
    <property type="match status" value="1"/>
</dbReference>
<keyword evidence="1" id="KW-0677">Repeat</keyword>
<feature type="repeat" description="ANK" evidence="3">
    <location>
        <begin position="518"/>
        <end position="550"/>
    </location>
</feature>
<accession>X1ZB30</accession>
<dbReference type="Pfam" id="PF12796">
    <property type="entry name" value="Ank_2"/>
    <property type="match status" value="2"/>
</dbReference>
<evidence type="ECO:0000256" key="1">
    <source>
        <dbReference type="ARBA" id="ARBA00022737"/>
    </source>
</evidence>
<feature type="domain" description="BTB" evidence="5">
    <location>
        <begin position="847"/>
        <end position="920"/>
    </location>
</feature>
<dbReference type="InterPro" id="IPR059008">
    <property type="entry name" value="ABTB2/3_histone"/>
</dbReference>
<dbReference type="InterPro" id="IPR000210">
    <property type="entry name" value="BTB/POZ_dom"/>
</dbReference>
<dbReference type="InterPro" id="IPR052089">
    <property type="entry name" value="Ankyrin-BTB/POZ_domain"/>
</dbReference>
<dbReference type="Proteomes" id="UP000014760">
    <property type="component" value="Unassembled WGS sequence"/>
</dbReference>
<dbReference type="PROSITE" id="PS50097">
    <property type="entry name" value="BTB"/>
    <property type="match status" value="1"/>
</dbReference>
<evidence type="ECO:0000256" key="4">
    <source>
        <dbReference type="SAM" id="MobiDB-lite"/>
    </source>
</evidence>
<dbReference type="SUPFAM" id="SSF47113">
    <property type="entry name" value="Histone-fold"/>
    <property type="match status" value="2"/>
</dbReference>
<dbReference type="InterPro" id="IPR009072">
    <property type="entry name" value="Histone-fold"/>
</dbReference>
<evidence type="ECO:0000259" key="5">
    <source>
        <dbReference type="PROSITE" id="PS50097"/>
    </source>
</evidence>
<evidence type="ECO:0000256" key="3">
    <source>
        <dbReference type="PROSITE-ProRule" id="PRU00023"/>
    </source>
</evidence>
<sequence length="1035" mass="114950">MKHRSTVSLLSDAQGGSTRSKSSRSSSDSPSENSSSTTTCVADDQVQNPYDDHIYSEISSLSRTPLTFHSKTKRRLSWGDAAAKHQPRRRDPSDAYASFLDQYPKLTNLDYVPWGEQEVLNILREGRAKSYSGHITVEMMQRLSVMLHRPLVRIAREAQRFAAMFRRCTRHDLQSAMKVVLSRPLYDSCVQACMKAVALYNMKSGQYTKASKSQHCGLKFSVGRFHRWLLDAKISCRVQEPAAIFLAACVENLLEEIVLRCLGSSVFSLEALEGGVSLNPDLWGLLQPCEHLVCGRISTGFSAPLSLPPPNNASPGTMSSLATTAAAAYFEGIETTLLATCVGSVPELGNLVSQVMHHWQNVLAPSSTLRPALTWGADALHALFHYMKCSQMAPSSLQPKLHQGDMKLCRERPYSLQPPLIEWVRTTLAHTEHRCALVVDGDDVTQAARVLLPSSDCPQRMFKPSVQCWRSTQQTSVQCQLQIQQDMAFSMLCIGRSDLLAYALSLLGPGGVDTFNDQGLTPLMCACLHGDEAMVQMLLDAGASVNMAVPSDGHKFPGLIPDTKHWTALSFASLLSHVSIIQLLIEYGASVEGAGSDDDPLCETPLQIASSAGHYDVVMALLNYGADPYLTSTTSVLSSSQSGHNAFTLAAMHGHRTIFKKLLANPTSKVDEALSLEEMLAEGQDCISDDYDCASQRRNPQDGCSPLRPFSKTQYKVLQEAMYHAAEGGHLDIALELRSIGVNWSLHIWSQCLWAAHLLQRKTIIQCLLKDYLATGRHDEINIEFINECLPLMFHIFRNSKNEVTSQQLANILSSLYGNQPVPPIPTLRGKTIARIDPFYVNNPEMSDIQFVVEGKVFHGHKILLVNASSHMRSLLEEARKHTKNSDPASVTKVEIHDIKFKTFEMMMMFLYHGTVDTQGVDTKELLDLLKASHTYKLDSLKRHSEILLSKHLNLDNSSAVYKHSKVYHANELLAYSEGFFLQNLTHLLNQSDGFRKLLYSYKMLNYDLVNGLLATLCQSLEDKFSMQSKTSTLV</sequence>
<reference evidence="6" key="3">
    <citation type="submission" date="2015-06" db="UniProtKB">
        <authorList>
            <consortium name="EnsemblMetazoa"/>
        </authorList>
    </citation>
    <scope>IDENTIFICATION</scope>
</reference>
<name>X1ZB30_CAPTE</name>
<dbReference type="CDD" id="cd18491">
    <property type="entry name" value="BACK_ABTB2_like"/>
    <property type="match status" value="1"/>
</dbReference>
<evidence type="ECO:0000313" key="7">
    <source>
        <dbReference type="Proteomes" id="UP000014760"/>
    </source>
</evidence>
<dbReference type="Gene3D" id="1.25.40.20">
    <property type="entry name" value="Ankyrin repeat-containing domain"/>
    <property type="match status" value="1"/>
</dbReference>
<keyword evidence="2 3" id="KW-0040">ANK repeat</keyword>
<dbReference type="SUPFAM" id="SSF48403">
    <property type="entry name" value="Ankyrin repeat"/>
    <property type="match status" value="1"/>
</dbReference>
<feature type="compositionally biased region" description="Polar residues" evidence="4">
    <location>
        <begin position="1"/>
        <end position="16"/>
    </location>
</feature>
<reference evidence="7" key="1">
    <citation type="submission" date="2012-12" db="EMBL/GenBank/DDBJ databases">
        <authorList>
            <person name="Hellsten U."/>
            <person name="Grimwood J."/>
            <person name="Chapman J.A."/>
            <person name="Shapiro H."/>
            <person name="Aerts A."/>
            <person name="Otillar R.P."/>
            <person name="Terry A.Y."/>
            <person name="Boore J.L."/>
            <person name="Simakov O."/>
            <person name="Marletaz F."/>
            <person name="Cho S.-J."/>
            <person name="Edsinger-Gonzales E."/>
            <person name="Havlak P."/>
            <person name="Kuo D.-H."/>
            <person name="Larsson T."/>
            <person name="Lv J."/>
            <person name="Arendt D."/>
            <person name="Savage R."/>
            <person name="Osoegawa K."/>
            <person name="de Jong P."/>
            <person name="Lindberg D.R."/>
            <person name="Seaver E.C."/>
            <person name="Weisblat D.A."/>
            <person name="Putnam N.H."/>
            <person name="Grigoriev I.V."/>
            <person name="Rokhsar D.S."/>
        </authorList>
    </citation>
    <scope>NUCLEOTIDE SEQUENCE</scope>
    <source>
        <strain evidence="7">I ESC-2004</strain>
    </source>
</reference>